<dbReference type="Gene3D" id="3.40.50.300">
    <property type="entry name" value="P-loop containing nucleotide triphosphate hydrolases"/>
    <property type="match status" value="2"/>
</dbReference>
<dbReference type="InterPro" id="IPR003959">
    <property type="entry name" value="ATPase_AAA_core"/>
</dbReference>
<dbReference type="GO" id="GO:0005524">
    <property type="term" value="F:ATP binding"/>
    <property type="evidence" value="ECO:0007669"/>
    <property type="project" value="UniProtKB-KW"/>
</dbReference>
<evidence type="ECO:0000313" key="2">
    <source>
        <dbReference type="EMBL" id="MDI5895976.1"/>
    </source>
</evidence>
<evidence type="ECO:0000313" key="3">
    <source>
        <dbReference type="Proteomes" id="UP001243403"/>
    </source>
</evidence>
<comment type="caution">
    <text evidence="2">The sequence shown here is derived from an EMBL/GenBank/DDBJ whole genome shotgun (WGS) entry which is preliminary data.</text>
</comment>
<dbReference type="RefSeq" id="WP_282718415.1">
    <property type="nucleotide sequence ID" value="NZ_JASCRZ010000007.1"/>
</dbReference>
<keyword evidence="2" id="KW-0547">Nucleotide-binding</keyword>
<protein>
    <submittedName>
        <fullName evidence="2">ATP-binding protein</fullName>
    </submittedName>
</protein>
<dbReference type="EMBL" id="JASCRZ010000007">
    <property type="protein sequence ID" value="MDI5895976.1"/>
    <property type="molecule type" value="Genomic_DNA"/>
</dbReference>
<dbReference type="PANTHER" id="PTHR40396">
    <property type="entry name" value="ATPASE-LIKE PROTEIN"/>
    <property type="match status" value="1"/>
</dbReference>
<keyword evidence="2" id="KW-0067">ATP-binding</keyword>
<dbReference type="SUPFAM" id="SSF52540">
    <property type="entry name" value="P-loop containing nucleoside triphosphate hydrolases"/>
    <property type="match status" value="1"/>
</dbReference>
<feature type="domain" description="ATPase AAA-type core" evidence="1">
    <location>
        <begin position="256"/>
        <end position="369"/>
    </location>
</feature>
<gene>
    <name evidence="2" type="ORF">QLS65_13845</name>
</gene>
<dbReference type="Proteomes" id="UP001243403">
    <property type="component" value="Unassembled WGS sequence"/>
</dbReference>
<accession>A0ABT6VDJ1</accession>
<dbReference type="PANTHER" id="PTHR40396:SF1">
    <property type="entry name" value="ATPASE AAA-TYPE CORE DOMAIN-CONTAINING PROTEIN"/>
    <property type="match status" value="1"/>
</dbReference>
<organism evidence="2 3">
    <name type="scientific">Flavobacterium algoritolerans</name>
    <dbReference type="NCBI Taxonomy" id="3041254"/>
    <lineage>
        <taxon>Bacteria</taxon>
        <taxon>Pseudomonadati</taxon>
        <taxon>Bacteroidota</taxon>
        <taxon>Flavobacteriia</taxon>
        <taxon>Flavobacteriales</taxon>
        <taxon>Flavobacteriaceae</taxon>
        <taxon>Flavobacterium</taxon>
    </lineage>
</organism>
<dbReference type="InterPro" id="IPR027417">
    <property type="entry name" value="P-loop_NTPase"/>
</dbReference>
<feature type="domain" description="ATPase AAA-type core" evidence="1">
    <location>
        <begin position="46"/>
        <end position="142"/>
    </location>
</feature>
<evidence type="ECO:0000259" key="1">
    <source>
        <dbReference type="Pfam" id="PF13304"/>
    </source>
</evidence>
<reference evidence="2 3" key="1">
    <citation type="submission" date="2023-04" db="EMBL/GenBank/DDBJ databases">
        <title>Two novel species of Flavobacterium.</title>
        <authorList>
            <person name="Liu Q."/>
            <person name="Xin Y.-H."/>
        </authorList>
    </citation>
    <scope>NUCLEOTIDE SEQUENCE [LARGE SCALE GENOMIC DNA]</scope>
    <source>
        <strain evidence="2 3">LB1P51</strain>
    </source>
</reference>
<keyword evidence="3" id="KW-1185">Reference proteome</keyword>
<sequence>MIQELKISNFLSFKEEVTFSFEATKDKTFEEYQVVEVAPDVRLLRFAMVYGANASGKSNLLNAIEFLHDFWFDRKNDVTAETGVVPFKFDKITPKQPSNFSLKFYVKDVKYWYLLELDEHKVISEKLYYYSSVQPTLLFDRTIVKNVSVVNFNTPAVKISAVAREEINLKCLPNMSFFAARNQVNVALPIVDEAREWLKQSVMNVVTPNSSLFDYAEHTILKDNDLKGHLLEFIKEADFNISNIETTSIKKDIPEEFLDMILKSDRLPDDEKERLKKEKNITHLKTDFEHTVTNDRGIEKYYLSESLQSEGTRRITGLESVIYSALQEESLMVIDEIESSLHPNLIEFVLKKFLEKKDNRSQLLITTHYDPLLNEIDQLFRKDSVWFTEKNESGATELYSLVEFTGLNRIASLQKAYRSGRFGGVPKINL</sequence>
<name>A0ABT6VDJ1_9FLAO</name>
<proteinExistence type="predicted"/>
<dbReference type="Pfam" id="PF13304">
    <property type="entry name" value="AAA_21"/>
    <property type="match status" value="2"/>
</dbReference>